<reference evidence="2" key="2">
    <citation type="submission" date="2023-01" db="EMBL/GenBank/DDBJ databases">
        <authorList>
            <person name="Sun Q."/>
            <person name="Evtushenko L."/>
        </authorList>
    </citation>
    <scope>NUCLEOTIDE SEQUENCE</scope>
    <source>
        <strain evidence="2">VKM Ac-1069</strain>
    </source>
</reference>
<keyword evidence="1" id="KW-0812">Transmembrane</keyword>
<reference evidence="2" key="1">
    <citation type="journal article" date="2014" name="Int. J. Syst. Evol. Microbiol.">
        <title>Complete genome sequence of Corynebacterium casei LMG S-19264T (=DSM 44701T), isolated from a smear-ripened cheese.</title>
        <authorList>
            <consortium name="US DOE Joint Genome Institute (JGI-PGF)"/>
            <person name="Walter F."/>
            <person name="Albersmeier A."/>
            <person name="Kalinowski J."/>
            <person name="Ruckert C."/>
        </authorList>
    </citation>
    <scope>NUCLEOTIDE SEQUENCE</scope>
    <source>
        <strain evidence="2">VKM Ac-1069</strain>
    </source>
</reference>
<keyword evidence="1" id="KW-1133">Transmembrane helix</keyword>
<keyword evidence="3" id="KW-1185">Reference proteome</keyword>
<evidence type="ECO:0000313" key="3">
    <source>
        <dbReference type="Proteomes" id="UP001143463"/>
    </source>
</evidence>
<comment type="caution">
    <text evidence="2">The sequence shown here is derived from an EMBL/GenBank/DDBJ whole genome shotgun (WGS) entry which is preliminary data.</text>
</comment>
<accession>A0A9W6L0N6</accession>
<proteinExistence type="predicted"/>
<dbReference type="Proteomes" id="UP001143463">
    <property type="component" value="Unassembled WGS sequence"/>
</dbReference>
<evidence type="ECO:0000313" key="2">
    <source>
        <dbReference type="EMBL" id="GLL11582.1"/>
    </source>
</evidence>
<dbReference type="EMBL" id="BSFQ01000009">
    <property type="protein sequence ID" value="GLL11582.1"/>
    <property type="molecule type" value="Genomic_DNA"/>
</dbReference>
<keyword evidence="1" id="KW-0472">Membrane</keyword>
<name>A0A9W6L0N6_9PSEU</name>
<protein>
    <submittedName>
        <fullName evidence="2">Uncharacterized protein</fullName>
    </submittedName>
</protein>
<gene>
    <name evidence="2" type="ORF">GCM10017577_27230</name>
</gene>
<sequence>MIGPIGIVLVGLGVLAVIGVVVGILDAAQARAWRRVAAERRRNWEGRQAAMGRSGHDSWGDDDGD</sequence>
<organism evidence="2 3">
    <name type="scientific">Pseudonocardia halophobica</name>
    <dbReference type="NCBI Taxonomy" id="29401"/>
    <lineage>
        <taxon>Bacteria</taxon>
        <taxon>Bacillati</taxon>
        <taxon>Actinomycetota</taxon>
        <taxon>Actinomycetes</taxon>
        <taxon>Pseudonocardiales</taxon>
        <taxon>Pseudonocardiaceae</taxon>
        <taxon>Pseudonocardia</taxon>
    </lineage>
</organism>
<dbReference type="AlphaFoldDB" id="A0A9W6L0N6"/>
<evidence type="ECO:0000256" key="1">
    <source>
        <dbReference type="SAM" id="Phobius"/>
    </source>
</evidence>
<feature type="transmembrane region" description="Helical" evidence="1">
    <location>
        <begin position="6"/>
        <end position="25"/>
    </location>
</feature>
<dbReference type="RefSeq" id="WP_156067742.1">
    <property type="nucleotide sequence ID" value="NZ_BAAAUZ010000045.1"/>
</dbReference>